<comment type="caution">
    <text evidence="2">The sequence shown here is derived from an EMBL/GenBank/DDBJ whole genome shotgun (WGS) entry which is preliminary data.</text>
</comment>
<name>A0AAV9F6B9_ACOCL</name>
<sequence>MRHSSWMTESLSNVMESRAGSIDAMKTGSSGTDIKARDGEPDSKKFRDLWVQCENCYGLNYKKNFK</sequence>
<dbReference type="AlphaFoldDB" id="A0AAV9F6B9"/>
<dbReference type="Proteomes" id="UP001180020">
    <property type="component" value="Unassembled WGS sequence"/>
</dbReference>
<organism evidence="2 3">
    <name type="scientific">Acorus calamus</name>
    <name type="common">Sweet flag</name>
    <dbReference type="NCBI Taxonomy" id="4465"/>
    <lineage>
        <taxon>Eukaryota</taxon>
        <taxon>Viridiplantae</taxon>
        <taxon>Streptophyta</taxon>
        <taxon>Embryophyta</taxon>
        <taxon>Tracheophyta</taxon>
        <taxon>Spermatophyta</taxon>
        <taxon>Magnoliopsida</taxon>
        <taxon>Liliopsida</taxon>
        <taxon>Acoraceae</taxon>
        <taxon>Acorus</taxon>
    </lineage>
</organism>
<evidence type="ECO:0000256" key="1">
    <source>
        <dbReference type="SAM" id="MobiDB-lite"/>
    </source>
</evidence>
<accession>A0AAV9F6B9</accession>
<dbReference type="EMBL" id="JAUJYO010000003">
    <property type="protein sequence ID" value="KAK1321199.1"/>
    <property type="molecule type" value="Genomic_DNA"/>
</dbReference>
<feature type="region of interest" description="Disordered" evidence="1">
    <location>
        <begin position="19"/>
        <end position="40"/>
    </location>
</feature>
<evidence type="ECO:0000313" key="2">
    <source>
        <dbReference type="EMBL" id="KAK1321199.1"/>
    </source>
</evidence>
<gene>
    <name evidence="2" type="ORF">QJS10_CPA03g01325</name>
</gene>
<evidence type="ECO:0000313" key="3">
    <source>
        <dbReference type="Proteomes" id="UP001180020"/>
    </source>
</evidence>
<reference evidence="2" key="2">
    <citation type="submission" date="2023-06" db="EMBL/GenBank/DDBJ databases">
        <authorList>
            <person name="Ma L."/>
            <person name="Liu K.-W."/>
            <person name="Li Z."/>
            <person name="Hsiao Y.-Y."/>
            <person name="Qi Y."/>
            <person name="Fu T."/>
            <person name="Tang G."/>
            <person name="Zhang D."/>
            <person name="Sun W.-H."/>
            <person name="Liu D.-K."/>
            <person name="Li Y."/>
            <person name="Chen G.-Z."/>
            <person name="Liu X.-D."/>
            <person name="Liao X.-Y."/>
            <person name="Jiang Y.-T."/>
            <person name="Yu X."/>
            <person name="Hao Y."/>
            <person name="Huang J."/>
            <person name="Zhao X.-W."/>
            <person name="Ke S."/>
            <person name="Chen Y.-Y."/>
            <person name="Wu W.-L."/>
            <person name="Hsu J.-L."/>
            <person name="Lin Y.-F."/>
            <person name="Huang M.-D."/>
            <person name="Li C.-Y."/>
            <person name="Huang L."/>
            <person name="Wang Z.-W."/>
            <person name="Zhao X."/>
            <person name="Zhong W.-Y."/>
            <person name="Peng D.-H."/>
            <person name="Ahmad S."/>
            <person name="Lan S."/>
            <person name="Zhang J.-S."/>
            <person name="Tsai W.-C."/>
            <person name="Van De Peer Y."/>
            <person name="Liu Z.-J."/>
        </authorList>
    </citation>
    <scope>NUCLEOTIDE SEQUENCE</scope>
    <source>
        <strain evidence="2">CP</strain>
        <tissue evidence="2">Leaves</tissue>
    </source>
</reference>
<proteinExistence type="predicted"/>
<protein>
    <submittedName>
        <fullName evidence="2">Uncharacterized protein</fullName>
    </submittedName>
</protein>
<keyword evidence="3" id="KW-1185">Reference proteome</keyword>
<reference evidence="2" key="1">
    <citation type="journal article" date="2023" name="Nat. Commun.">
        <title>Diploid and tetraploid genomes of Acorus and the evolution of monocots.</title>
        <authorList>
            <person name="Ma L."/>
            <person name="Liu K.W."/>
            <person name="Li Z."/>
            <person name="Hsiao Y.Y."/>
            <person name="Qi Y."/>
            <person name="Fu T."/>
            <person name="Tang G.D."/>
            <person name="Zhang D."/>
            <person name="Sun W.H."/>
            <person name="Liu D.K."/>
            <person name="Li Y."/>
            <person name="Chen G.Z."/>
            <person name="Liu X.D."/>
            <person name="Liao X.Y."/>
            <person name="Jiang Y.T."/>
            <person name="Yu X."/>
            <person name="Hao Y."/>
            <person name="Huang J."/>
            <person name="Zhao X.W."/>
            <person name="Ke S."/>
            <person name="Chen Y.Y."/>
            <person name="Wu W.L."/>
            <person name="Hsu J.L."/>
            <person name="Lin Y.F."/>
            <person name="Huang M.D."/>
            <person name="Li C.Y."/>
            <person name="Huang L."/>
            <person name="Wang Z.W."/>
            <person name="Zhao X."/>
            <person name="Zhong W.Y."/>
            <person name="Peng D.H."/>
            <person name="Ahmad S."/>
            <person name="Lan S."/>
            <person name="Zhang J.S."/>
            <person name="Tsai W.C."/>
            <person name="Van de Peer Y."/>
            <person name="Liu Z.J."/>
        </authorList>
    </citation>
    <scope>NUCLEOTIDE SEQUENCE</scope>
    <source>
        <strain evidence="2">CP</strain>
    </source>
</reference>